<sequence length="224" mass="23302">MRSVPFALAASFFTAGFLALAPIAAAEETRSFDLPEFDRIDVSAGVVLVADIGAQQSVIVKTNKGDYSDFAIEVRNGELNISREWNPLSWHNSKSDYEVIVSVPTLAALDASSGSRAKVFNIDAARFVIDLSSGAHALLEGKCENCLLDLSSGADLEAKGLECDNADIDVSSGGHGVISVLSTVKGGASSGGHVAVYGNPSQVKVSKSSGGRIKIIASAQATRD</sequence>
<protein>
    <recommendedName>
        <fullName evidence="1">Putative auto-transporter adhesin head GIN domain-containing protein</fullName>
    </recommendedName>
</protein>
<dbReference type="Gene3D" id="2.160.20.120">
    <property type="match status" value="1"/>
</dbReference>
<accession>A0A3B0RRW7</accession>
<dbReference type="InterPro" id="IPR021255">
    <property type="entry name" value="DUF2807"/>
</dbReference>
<proteinExistence type="predicted"/>
<dbReference type="Pfam" id="PF10988">
    <property type="entry name" value="DUF2807"/>
    <property type="match status" value="1"/>
</dbReference>
<gene>
    <name evidence="2" type="ORF">MNBD_ALPHA05-1264</name>
</gene>
<name>A0A3B0RRW7_9ZZZZ</name>
<reference evidence="2" key="1">
    <citation type="submission" date="2018-06" db="EMBL/GenBank/DDBJ databases">
        <authorList>
            <person name="Zhirakovskaya E."/>
        </authorList>
    </citation>
    <scope>NUCLEOTIDE SEQUENCE</scope>
</reference>
<evidence type="ECO:0000313" key="2">
    <source>
        <dbReference type="EMBL" id="VAV96190.1"/>
    </source>
</evidence>
<organism evidence="2">
    <name type="scientific">hydrothermal vent metagenome</name>
    <dbReference type="NCBI Taxonomy" id="652676"/>
    <lineage>
        <taxon>unclassified sequences</taxon>
        <taxon>metagenomes</taxon>
        <taxon>ecological metagenomes</taxon>
    </lineage>
</organism>
<dbReference type="AlphaFoldDB" id="A0A3B0RRW7"/>
<dbReference type="EMBL" id="UOEH01000190">
    <property type="protein sequence ID" value="VAV96190.1"/>
    <property type="molecule type" value="Genomic_DNA"/>
</dbReference>
<feature type="domain" description="Putative auto-transporter adhesin head GIN" evidence="1">
    <location>
        <begin position="36"/>
        <end position="200"/>
    </location>
</feature>
<evidence type="ECO:0000259" key="1">
    <source>
        <dbReference type="Pfam" id="PF10988"/>
    </source>
</evidence>